<dbReference type="EMBL" id="BPUR01000005">
    <property type="protein sequence ID" value="GJH17344.1"/>
    <property type="molecule type" value="Genomic_DNA"/>
</dbReference>
<accession>A0ACB5QRL4</accession>
<gene>
    <name evidence="1" type="ORF">CBA19CS22_12400</name>
</gene>
<comment type="caution">
    <text evidence="1">The sequence shown here is derived from an EMBL/GenBank/DDBJ whole genome shotgun (WGS) entry which is preliminary data.</text>
</comment>
<sequence length="132" mass="14720">MKSVYEKFLIDTYPTIYQTLEPAGRGGERFECGDGWYEIVEELSAELEAIATAGGANRLNVVQVKEKLSALRVYFDRPAPAAAIKLVDAAIERSRVTCELCGGPGELRRYRRGWLRTLCEECETQASTKILA</sequence>
<evidence type="ECO:0000313" key="2">
    <source>
        <dbReference type="Proteomes" id="UP001055013"/>
    </source>
</evidence>
<dbReference type="Proteomes" id="UP001055013">
    <property type="component" value="Unassembled WGS sequence"/>
</dbReference>
<proteinExistence type="predicted"/>
<protein>
    <submittedName>
        <fullName evidence="1">Uncharacterized protein</fullName>
    </submittedName>
</protein>
<evidence type="ECO:0000313" key="1">
    <source>
        <dbReference type="EMBL" id="GJH17344.1"/>
    </source>
</evidence>
<reference evidence="1" key="1">
    <citation type="submission" date="2021-09" db="EMBL/GenBank/DDBJ databases">
        <title>Isolation and characterization of 3-chlorobenzoate degrading bacteria from soils in Shizuoka.</title>
        <authorList>
            <person name="Ifat A."/>
            <person name="Ogawa N."/>
            <person name="Kimbara K."/>
            <person name="Moriuchi R."/>
            <person name="Dohra H."/>
            <person name="Shintani M."/>
        </authorList>
    </citation>
    <scope>NUCLEOTIDE SEQUENCE</scope>
    <source>
        <strain evidence="1">19CS2-2</strain>
    </source>
</reference>
<name>A0ACB5QRL4_9BURK</name>
<keyword evidence="2" id="KW-1185">Reference proteome</keyword>
<organism evidence="1 2">
    <name type="scientific">Caballeronia novacaledonica</name>
    <dbReference type="NCBI Taxonomy" id="1544861"/>
    <lineage>
        <taxon>Bacteria</taxon>
        <taxon>Pseudomonadati</taxon>
        <taxon>Pseudomonadota</taxon>
        <taxon>Betaproteobacteria</taxon>
        <taxon>Burkholderiales</taxon>
        <taxon>Burkholderiaceae</taxon>
        <taxon>Caballeronia</taxon>
    </lineage>
</organism>